<dbReference type="Pfam" id="PF12704">
    <property type="entry name" value="MacB_PCD"/>
    <property type="match status" value="1"/>
</dbReference>
<evidence type="ECO:0000259" key="8">
    <source>
        <dbReference type="Pfam" id="PF02687"/>
    </source>
</evidence>
<evidence type="ECO:0000256" key="4">
    <source>
        <dbReference type="ARBA" id="ARBA00022989"/>
    </source>
</evidence>
<sequence>MNGYLDLGYKYLAAHKKRTRLSIFSIVLSVALVVGIFSMLDVLLKFEKVQVIHDYGNYHLLVNNATDEEKEAISSRIDVKNTGTWISFKSGSLNSNQCDIVALNDNFATNMNMNLLTGTYPEAENELMIENWVAEKLGVGTGDTVSFAFEDKTERPFVISGIFADYAGTKASGEPGVAISMKAAEKANVEKTSLFLIEFKERANMKNAEQQIMESLRISEDRIGRNDRLLAVIGQSDHKAAVGLYQVGAILFFIVLIAGVVMIYNTFNISVTDRMRSFGLLRCVGASKAQIRKLVKKEGFLLLRWAIPGGVLLGIAATLFCCALLKFYNSYLFSDIPLFTISPAGILAGAAVGVLTVTIATLLPAKKASRVSPVNAVTGNSEIRMRKAQKEGILTKLLPIESAMGIGSAAARKKTLILMSASIALSIMMFLGFNVFVDFLHTSLKTTKPYTPDISLTSKEGLSPDLYAQITHLPGIKHVYGRMFGYVNATFDASRLTEAYMEEAGGSIEVNADGLFETPEKSWLISYDQNQLKWAKTDLVEGELSEDTLNAQDGIIAVLLNTRKGVSVRTAELHAGDKVYIDTVSGEKPYTVMAVLRSVPFADSNLNLATFITTEKQYTKITGDSTLKIIDIQLKKNDQEETVSEIKRMIGNNITYLDLRQKNSEMNQTFLTMAVFVYGFVVVIALISILNIVSTMNTSITSKMRYLGVLRAVGMSGKQLNRMIAAEASAYCITGTVVGCVLGMLLQKALITQFLTAIKIVWVFPLVQIVCVFASAFLVTRFSIIGPLKKIKTKSISENIGSLQ</sequence>
<keyword evidence="10" id="KW-0067">ATP-binding</keyword>
<dbReference type="PANTHER" id="PTHR30572:SF4">
    <property type="entry name" value="ABC TRANSPORTER PERMEASE YTRF"/>
    <property type="match status" value="1"/>
</dbReference>
<feature type="domain" description="ABC3 transporter permease C-terminal" evidence="8">
    <location>
        <begin position="680"/>
        <end position="795"/>
    </location>
</feature>
<keyword evidence="5 7" id="KW-0472">Membrane</keyword>
<reference evidence="10 11" key="1">
    <citation type="journal article" date="2018" name="Environ. Microbiol.">
        <title>Novel energy conservation strategies and behaviour of Pelotomaculum schinkii driving syntrophic propionate catabolism.</title>
        <authorList>
            <person name="Hidalgo-Ahumada C.A.P."/>
            <person name="Nobu M.K."/>
            <person name="Narihiro T."/>
            <person name="Tamaki H."/>
            <person name="Liu W.T."/>
            <person name="Kamagata Y."/>
            <person name="Stams A.J.M."/>
            <person name="Imachi H."/>
            <person name="Sousa D.Z."/>
        </authorList>
    </citation>
    <scope>NUCLEOTIDE SEQUENCE [LARGE SCALE GENOMIC DNA]</scope>
    <source>
        <strain evidence="10 11">HH</strain>
    </source>
</reference>
<dbReference type="RefSeq" id="WP_190239705.1">
    <property type="nucleotide sequence ID" value="NZ_QFGA01000001.1"/>
</dbReference>
<feature type="transmembrane region" description="Helical" evidence="7">
    <location>
        <begin position="670"/>
        <end position="693"/>
    </location>
</feature>
<keyword evidence="11" id="KW-1185">Reference proteome</keyword>
<evidence type="ECO:0000256" key="1">
    <source>
        <dbReference type="ARBA" id="ARBA00004651"/>
    </source>
</evidence>
<evidence type="ECO:0000256" key="3">
    <source>
        <dbReference type="ARBA" id="ARBA00022692"/>
    </source>
</evidence>
<keyword evidence="10" id="KW-0547">Nucleotide-binding</keyword>
<feature type="transmembrane region" description="Helical" evidence="7">
    <location>
        <begin position="21"/>
        <end position="40"/>
    </location>
</feature>
<name>A0A4Y7RFZ6_9FIRM</name>
<dbReference type="Proteomes" id="UP000298324">
    <property type="component" value="Unassembled WGS sequence"/>
</dbReference>
<dbReference type="GO" id="GO:0022857">
    <property type="term" value="F:transmembrane transporter activity"/>
    <property type="evidence" value="ECO:0007669"/>
    <property type="project" value="TreeGrafter"/>
</dbReference>
<protein>
    <submittedName>
        <fullName evidence="10">Macrolide transporter ATP-binding /permease protein</fullName>
    </submittedName>
</protein>
<accession>A0A4Y7RFZ6</accession>
<evidence type="ECO:0000259" key="9">
    <source>
        <dbReference type="Pfam" id="PF12704"/>
    </source>
</evidence>
<dbReference type="InterPro" id="IPR025857">
    <property type="entry name" value="MacB_PCD"/>
</dbReference>
<dbReference type="InterPro" id="IPR003838">
    <property type="entry name" value="ABC3_permease_C"/>
</dbReference>
<evidence type="ECO:0000313" key="10">
    <source>
        <dbReference type="EMBL" id="TEB07928.1"/>
    </source>
</evidence>
<comment type="caution">
    <text evidence="10">The sequence shown here is derived from an EMBL/GenBank/DDBJ whole genome shotgun (WGS) entry which is preliminary data.</text>
</comment>
<dbReference type="GO" id="GO:0005524">
    <property type="term" value="F:ATP binding"/>
    <property type="evidence" value="ECO:0007669"/>
    <property type="project" value="UniProtKB-KW"/>
</dbReference>
<feature type="transmembrane region" description="Helical" evidence="7">
    <location>
        <begin position="244"/>
        <end position="267"/>
    </location>
</feature>
<comment type="similarity">
    <text evidence="6">Belongs to the ABC-4 integral membrane protein family.</text>
</comment>
<evidence type="ECO:0000313" key="11">
    <source>
        <dbReference type="Proteomes" id="UP000298324"/>
    </source>
</evidence>
<dbReference type="AlphaFoldDB" id="A0A4Y7RFZ6"/>
<keyword evidence="3 7" id="KW-0812">Transmembrane</keyword>
<feature type="transmembrane region" description="Helical" evidence="7">
    <location>
        <begin position="762"/>
        <end position="784"/>
    </location>
</feature>
<dbReference type="GO" id="GO:0005886">
    <property type="term" value="C:plasma membrane"/>
    <property type="evidence" value="ECO:0007669"/>
    <property type="project" value="UniProtKB-SubCell"/>
</dbReference>
<feature type="domain" description="ABC3 transporter permease C-terminal" evidence="8">
    <location>
        <begin position="250"/>
        <end position="373"/>
    </location>
</feature>
<evidence type="ECO:0000256" key="6">
    <source>
        <dbReference type="ARBA" id="ARBA00038076"/>
    </source>
</evidence>
<feature type="transmembrane region" description="Helical" evidence="7">
    <location>
        <begin position="302"/>
        <end position="328"/>
    </location>
</feature>
<proteinExistence type="inferred from homology"/>
<evidence type="ECO:0000256" key="5">
    <source>
        <dbReference type="ARBA" id="ARBA00023136"/>
    </source>
</evidence>
<gene>
    <name evidence="10" type="ORF">Psch_01483</name>
</gene>
<dbReference type="PANTHER" id="PTHR30572">
    <property type="entry name" value="MEMBRANE COMPONENT OF TRANSPORTER-RELATED"/>
    <property type="match status" value="1"/>
</dbReference>
<evidence type="ECO:0000256" key="7">
    <source>
        <dbReference type="SAM" id="Phobius"/>
    </source>
</evidence>
<organism evidence="10 11">
    <name type="scientific">Pelotomaculum schinkii</name>
    <dbReference type="NCBI Taxonomy" id="78350"/>
    <lineage>
        <taxon>Bacteria</taxon>
        <taxon>Bacillati</taxon>
        <taxon>Bacillota</taxon>
        <taxon>Clostridia</taxon>
        <taxon>Eubacteriales</taxon>
        <taxon>Desulfotomaculaceae</taxon>
        <taxon>Pelotomaculum</taxon>
    </lineage>
</organism>
<feature type="transmembrane region" description="Helical" evidence="7">
    <location>
        <begin position="340"/>
        <end position="363"/>
    </location>
</feature>
<evidence type="ECO:0000256" key="2">
    <source>
        <dbReference type="ARBA" id="ARBA00022475"/>
    </source>
</evidence>
<keyword evidence="2" id="KW-1003">Cell membrane</keyword>
<keyword evidence="4 7" id="KW-1133">Transmembrane helix</keyword>
<feature type="transmembrane region" description="Helical" evidence="7">
    <location>
        <begin position="416"/>
        <end position="437"/>
    </location>
</feature>
<feature type="domain" description="MacB-like periplasmic core" evidence="9">
    <location>
        <begin position="21"/>
        <end position="212"/>
    </location>
</feature>
<dbReference type="EMBL" id="QFGA01000001">
    <property type="protein sequence ID" value="TEB07928.1"/>
    <property type="molecule type" value="Genomic_DNA"/>
</dbReference>
<feature type="transmembrane region" description="Helical" evidence="7">
    <location>
        <begin position="728"/>
        <end position="750"/>
    </location>
</feature>
<comment type="subcellular location">
    <subcellularLocation>
        <location evidence="1">Cell membrane</location>
        <topology evidence="1">Multi-pass membrane protein</topology>
    </subcellularLocation>
</comment>
<dbReference type="Pfam" id="PF02687">
    <property type="entry name" value="FtsX"/>
    <property type="match status" value="2"/>
</dbReference>
<dbReference type="InterPro" id="IPR050250">
    <property type="entry name" value="Macrolide_Exporter_MacB"/>
</dbReference>